<dbReference type="GO" id="GO:0008898">
    <property type="term" value="F:S-adenosylmethionine-homocysteine S-methyltransferase activity"/>
    <property type="evidence" value="ECO:0007669"/>
    <property type="project" value="TreeGrafter"/>
</dbReference>
<dbReference type="InterPro" id="IPR003726">
    <property type="entry name" value="HCY_dom"/>
</dbReference>
<accession>A0A6J7BK53</accession>
<dbReference type="Pfam" id="PF02574">
    <property type="entry name" value="S-methyl_trans"/>
    <property type="match status" value="1"/>
</dbReference>
<keyword evidence="4" id="KW-0862">Zinc</keyword>
<dbReference type="InterPro" id="IPR017226">
    <property type="entry name" value="BHMT-like"/>
</dbReference>
<dbReference type="PANTHER" id="PTHR46015">
    <property type="entry name" value="ZGC:172121"/>
    <property type="match status" value="1"/>
</dbReference>
<feature type="domain" description="Hcy-binding" evidence="5">
    <location>
        <begin position="1"/>
        <end position="287"/>
    </location>
</feature>
<dbReference type="InterPro" id="IPR051486">
    <property type="entry name" value="Hcy_S-methyltransferase"/>
</dbReference>
<keyword evidence="3" id="KW-0479">Metal-binding</keyword>
<dbReference type="PROSITE" id="PS50970">
    <property type="entry name" value="HCY"/>
    <property type="match status" value="1"/>
</dbReference>
<dbReference type="GO" id="GO:0009086">
    <property type="term" value="P:methionine biosynthetic process"/>
    <property type="evidence" value="ECO:0007669"/>
    <property type="project" value="InterPro"/>
</dbReference>
<gene>
    <name evidence="6" type="ORF">UFOPK3241_01437</name>
</gene>
<dbReference type="InterPro" id="IPR036589">
    <property type="entry name" value="HCY_dom_sf"/>
</dbReference>
<dbReference type="EMBL" id="CAFAZX010000124">
    <property type="protein sequence ID" value="CAB4845565.1"/>
    <property type="molecule type" value="Genomic_DNA"/>
</dbReference>
<dbReference type="Gene3D" id="3.20.20.330">
    <property type="entry name" value="Homocysteine-binding-like domain"/>
    <property type="match status" value="1"/>
</dbReference>
<keyword evidence="2" id="KW-0808">Transferase</keyword>
<evidence type="ECO:0000256" key="4">
    <source>
        <dbReference type="ARBA" id="ARBA00022833"/>
    </source>
</evidence>
<dbReference type="GO" id="GO:0033528">
    <property type="term" value="P:S-methylmethionine cycle"/>
    <property type="evidence" value="ECO:0007669"/>
    <property type="project" value="TreeGrafter"/>
</dbReference>
<protein>
    <submittedName>
        <fullName evidence="6">Unannotated protein</fullName>
    </submittedName>
</protein>
<dbReference type="SUPFAM" id="SSF82282">
    <property type="entry name" value="Homocysteine S-methyltransferase"/>
    <property type="match status" value="1"/>
</dbReference>
<keyword evidence="1" id="KW-0489">Methyltransferase</keyword>
<proteinExistence type="predicted"/>
<dbReference type="AlphaFoldDB" id="A0A6J7BK53"/>
<evidence type="ECO:0000259" key="5">
    <source>
        <dbReference type="PROSITE" id="PS50970"/>
    </source>
</evidence>
<dbReference type="GO" id="GO:0008270">
    <property type="term" value="F:zinc ion binding"/>
    <property type="evidence" value="ECO:0007669"/>
    <property type="project" value="InterPro"/>
</dbReference>
<dbReference type="PIRSF" id="PIRSF037505">
    <property type="entry name" value="Betaine_HMT"/>
    <property type="match status" value="1"/>
</dbReference>
<organism evidence="6">
    <name type="scientific">freshwater metagenome</name>
    <dbReference type="NCBI Taxonomy" id="449393"/>
    <lineage>
        <taxon>unclassified sequences</taxon>
        <taxon>metagenomes</taxon>
        <taxon>ecological metagenomes</taxon>
    </lineage>
</organism>
<name>A0A6J7BK53_9ZZZZ</name>
<dbReference type="NCBIfam" id="NF007020">
    <property type="entry name" value="PRK09485.1"/>
    <property type="match status" value="1"/>
</dbReference>
<dbReference type="GO" id="GO:0032259">
    <property type="term" value="P:methylation"/>
    <property type="evidence" value="ECO:0007669"/>
    <property type="project" value="UniProtKB-KW"/>
</dbReference>
<evidence type="ECO:0000313" key="6">
    <source>
        <dbReference type="EMBL" id="CAB4845565.1"/>
    </source>
</evidence>
<sequence>MLVRKLDGGLSTALEANGNKLTGSLWTGELLRTAPREIEKAHRDFVNAGAQVIITSAYQLSFSGCDIRGWSKSDVISALALSTELARSASSDHDVHVAASVGPYGASLSDGSEYRGRYGVSRSVLREFHKQRLDILIETEPDILALETMPDIEEVEVLLDLLDETGSDIPFWVAYSCKEGNQTNAGQPFREAAQIVAERKYALAVGINCTAPEFIAPLLNSAEIDFPFVVYPNAGRKWDASKKEWIGKPNGRFAPDLLAEWIELGATIIGGCCGVSPRDIEAMELEGN</sequence>
<dbReference type="PANTHER" id="PTHR46015:SF1">
    <property type="entry name" value="HOMOCYSTEINE S-METHYLTRANSFERASE-LIKE ISOFORM 1"/>
    <property type="match status" value="1"/>
</dbReference>
<evidence type="ECO:0000256" key="3">
    <source>
        <dbReference type="ARBA" id="ARBA00022723"/>
    </source>
</evidence>
<evidence type="ECO:0000256" key="2">
    <source>
        <dbReference type="ARBA" id="ARBA00022679"/>
    </source>
</evidence>
<evidence type="ECO:0000256" key="1">
    <source>
        <dbReference type="ARBA" id="ARBA00022603"/>
    </source>
</evidence>
<reference evidence="6" key="1">
    <citation type="submission" date="2020-05" db="EMBL/GenBank/DDBJ databases">
        <authorList>
            <person name="Chiriac C."/>
            <person name="Salcher M."/>
            <person name="Ghai R."/>
            <person name="Kavagutti S V."/>
        </authorList>
    </citation>
    <scope>NUCLEOTIDE SEQUENCE</scope>
</reference>